<dbReference type="PANTHER" id="PTHR32089:SF112">
    <property type="entry name" value="LYSOZYME-LIKE PROTEIN-RELATED"/>
    <property type="match status" value="1"/>
</dbReference>
<dbReference type="Gene3D" id="1.10.287.950">
    <property type="entry name" value="Methyl-accepting chemotaxis protein"/>
    <property type="match status" value="1"/>
</dbReference>
<accession>A0AAE2ZZ54</accession>
<protein>
    <submittedName>
        <fullName evidence="7">Methyl-accepting chemotaxis protein</fullName>
    </submittedName>
</protein>
<keyword evidence="8" id="KW-1185">Reference proteome</keyword>
<keyword evidence="4" id="KW-0175">Coiled coil</keyword>
<proteinExistence type="inferred from homology"/>
<evidence type="ECO:0000256" key="1">
    <source>
        <dbReference type="ARBA" id="ARBA00023224"/>
    </source>
</evidence>
<sequence>MNMNIKENNKYRYTDTAERNIRMNRFYIIASSLLAIVFLFYLWLKLVNHNIAPIVTYANTILIAVFCVVNAVTHLRNKATRLLKVFATIEIGIEYLLVGLQTDASFIHYALIAIFILQIPYYEKKSLKKTALGLFVLYLIVMIVQAAKGIYGQDVNAVCSTLLVFLIGIIILETGKITILFNNDAIGSSREEHNHVKEVLDNVLDVSQTVHQETTKTTDLMNQLVQTTESVANSMQEISSATNMTATSIEEQSQMTGTIQNAIEQTGHISEQMVQIAEDSNESIRKNMAAMEDLKQQSAMIKDTNHSVTDAMEKLQEKTKEVEEIAGSIMAISGQTNLLALNASIESARAGEAGRGFAVVAQQIRQLAEQTKSFTEEITKITNELNANANMVVNTISGSIEATEQQGEKILAASETFEQLNKNMEALASQVEEVNHHILGLSESNNKIMENISQLSAVTEEVTANAEQVHTMSQNNLDYAEQVKTAVEHIRSTTDEMGTQEG</sequence>
<evidence type="ECO:0000313" key="8">
    <source>
        <dbReference type="Proteomes" id="UP001197795"/>
    </source>
</evidence>
<keyword evidence="5" id="KW-1133">Transmembrane helix</keyword>
<dbReference type="AlphaFoldDB" id="A0AAE2ZZ54"/>
<gene>
    <name evidence="7" type="ORF">LKD75_01455</name>
</gene>
<dbReference type="GO" id="GO:0006935">
    <property type="term" value="P:chemotaxis"/>
    <property type="evidence" value="ECO:0007669"/>
    <property type="project" value="InterPro"/>
</dbReference>
<comment type="caution">
    <text evidence="7">The sequence shown here is derived from an EMBL/GenBank/DDBJ whole genome shotgun (WGS) entry which is preliminary data.</text>
</comment>
<dbReference type="Proteomes" id="UP001197795">
    <property type="component" value="Unassembled WGS sequence"/>
</dbReference>
<feature type="transmembrane region" description="Helical" evidence="5">
    <location>
        <begin position="130"/>
        <end position="149"/>
    </location>
</feature>
<name>A0AAE2ZZ54_9FIRM</name>
<evidence type="ECO:0000256" key="3">
    <source>
        <dbReference type="PROSITE-ProRule" id="PRU00284"/>
    </source>
</evidence>
<dbReference type="InterPro" id="IPR004090">
    <property type="entry name" value="Chemotax_Me-accpt_rcpt"/>
</dbReference>
<dbReference type="SUPFAM" id="SSF58104">
    <property type="entry name" value="Methyl-accepting chemotaxis protein (MCP) signaling domain"/>
    <property type="match status" value="2"/>
</dbReference>
<feature type="transmembrane region" description="Helical" evidence="5">
    <location>
        <begin position="155"/>
        <end position="172"/>
    </location>
</feature>
<feature type="transmembrane region" description="Helical" evidence="5">
    <location>
        <begin position="26"/>
        <end position="44"/>
    </location>
</feature>
<evidence type="ECO:0000256" key="2">
    <source>
        <dbReference type="ARBA" id="ARBA00029447"/>
    </source>
</evidence>
<evidence type="ECO:0000256" key="5">
    <source>
        <dbReference type="SAM" id="Phobius"/>
    </source>
</evidence>
<keyword evidence="5" id="KW-0812">Transmembrane</keyword>
<feature type="transmembrane region" description="Helical" evidence="5">
    <location>
        <begin position="56"/>
        <end position="75"/>
    </location>
</feature>
<feature type="domain" description="Methyl-accepting transducer" evidence="6">
    <location>
        <begin position="220"/>
        <end position="470"/>
    </location>
</feature>
<reference evidence="7 8" key="1">
    <citation type="submission" date="2021-10" db="EMBL/GenBank/DDBJ databases">
        <title>Anaerobic single-cell dispensing facilitates the cultivation of human gut bacteria.</title>
        <authorList>
            <person name="Afrizal A."/>
        </authorList>
    </citation>
    <scope>NUCLEOTIDE SEQUENCE [LARGE SCALE GENOMIC DNA]</scope>
    <source>
        <strain evidence="7 8">CLA-AA-H273</strain>
    </source>
</reference>
<comment type="similarity">
    <text evidence="2">Belongs to the methyl-accepting chemotaxis (MCP) protein family.</text>
</comment>
<dbReference type="GO" id="GO:0016020">
    <property type="term" value="C:membrane"/>
    <property type="evidence" value="ECO:0007669"/>
    <property type="project" value="InterPro"/>
</dbReference>
<feature type="coiled-coil region" evidence="4">
    <location>
        <begin position="410"/>
        <end position="437"/>
    </location>
</feature>
<dbReference type="PANTHER" id="PTHR32089">
    <property type="entry name" value="METHYL-ACCEPTING CHEMOTAXIS PROTEIN MCPB"/>
    <property type="match status" value="1"/>
</dbReference>
<dbReference type="EMBL" id="JAJEPV010000002">
    <property type="protein sequence ID" value="MCC2118269.1"/>
    <property type="molecule type" value="Genomic_DNA"/>
</dbReference>
<dbReference type="GO" id="GO:0007165">
    <property type="term" value="P:signal transduction"/>
    <property type="evidence" value="ECO:0007669"/>
    <property type="project" value="UniProtKB-KW"/>
</dbReference>
<dbReference type="PROSITE" id="PS50111">
    <property type="entry name" value="CHEMOTAXIS_TRANSDUC_2"/>
    <property type="match status" value="1"/>
</dbReference>
<evidence type="ECO:0000259" key="6">
    <source>
        <dbReference type="PROSITE" id="PS50111"/>
    </source>
</evidence>
<dbReference type="GO" id="GO:0004888">
    <property type="term" value="F:transmembrane signaling receptor activity"/>
    <property type="evidence" value="ECO:0007669"/>
    <property type="project" value="InterPro"/>
</dbReference>
<evidence type="ECO:0000313" key="7">
    <source>
        <dbReference type="EMBL" id="MCC2118269.1"/>
    </source>
</evidence>
<dbReference type="PRINTS" id="PR00260">
    <property type="entry name" value="CHEMTRNSDUCR"/>
</dbReference>
<dbReference type="SMART" id="SM00283">
    <property type="entry name" value="MA"/>
    <property type="match status" value="1"/>
</dbReference>
<feature type="transmembrane region" description="Helical" evidence="5">
    <location>
        <begin position="106"/>
        <end position="123"/>
    </location>
</feature>
<organism evidence="7 8">
    <name type="scientific">Waltera acetigignens</name>
    <dbReference type="NCBI Taxonomy" id="2981769"/>
    <lineage>
        <taxon>Bacteria</taxon>
        <taxon>Bacillati</taxon>
        <taxon>Bacillota</taxon>
        <taxon>Clostridia</taxon>
        <taxon>Lachnospirales</taxon>
        <taxon>Lachnospiraceae</taxon>
        <taxon>Waltera</taxon>
    </lineage>
</organism>
<keyword evidence="1 3" id="KW-0807">Transducer</keyword>
<keyword evidence="5" id="KW-0472">Membrane</keyword>
<dbReference type="Pfam" id="PF00015">
    <property type="entry name" value="MCPsignal"/>
    <property type="match status" value="1"/>
</dbReference>
<dbReference type="InterPro" id="IPR004089">
    <property type="entry name" value="MCPsignal_dom"/>
</dbReference>
<evidence type="ECO:0000256" key="4">
    <source>
        <dbReference type="SAM" id="Coils"/>
    </source>
</evidence>
<dbReference type="RefSeq" id="WP_227732041.1">
    <property type="nucleotide sequence ID" value="NZ_JAJEPV010000002.1"/>
</dbReference>